<feature type="region of interest" description="Disordered" evidence="1">
    <location>
        <begin position="1"/>
        <end position="22"/>
    </location>
</feature>
<evidence type="ECO:0000313" key="2">
    <source>
        <dbReference type="EMBL" id="MBX02081.1"/>
    </source>
</evidence>
<protein>
    <submittedName>
        <fullName evidence="2">Uncharacterized protein</fullName>
    </submittedName>
</protein>
<proteinExistence type="predicted"/>
<dbReference type="EMBL" id="GGEC01021597">
    <property type="protein sequence ID" value="MBX02081.1"/>
    <property type="molecule type" value="Transcribed_RNA"/>
</dbReference>
<evidence type="ECO:0000256" key="1">
    <source>
        <dbReference type="SAM" id="MobiDB-lite"/>
    </source>
</evidence>
<accession>A0A2P2K8R5</accession>
<name>A0A2P2K8R5_RHIMU</name>
<dbReference type="AlphaFoldDB" id="A0A2P2K8R5"/>
<organism evidence="2">
    <name type="scientific">Rhizophora mucronata</name>
    <name type="common">Asiatic mangrove</name>
    <dbReference type="NCBI Taxonomy" id="61149"/>
    <lineage>
        <taxon>Eukaryota</taxon>
        <taxon>Viridiplantae</taxon>
        <taxon>Streptophyta</taxon>
        <taxon>Embryophyta</taxon>
        <taxon>Tracheophyta</taxon>
        <taxon>Spermatophyta</taxon>
        <taxon>Magnoliopsida</taxon>
        <taxon>eudicotyledons</taxon>
        <taxon>Gunneridae</taxon>
        <taxon>Pentapetalae</taxon>
        <taxon>rosids</taxon>
        <taxon>fabids</taxon>
        <taxon>Malpighiales</taxon>
        <taxon>Rhizophoraceae</taxon>
        <taxon>Rhizophora</taxon>
    </lineage>
</organism>
<reference evidence="2" key="1">
    <citation type="submission" date="2018-02" db="EMBL/GenBank/DDBJ databases">
        <title>Rhizophora mucronata_Transcriptome.</title>
        <authorList>
            <person name="Meera S.P."/>
            <person name="Sreeshan A."/>
            <person name="Augustine A."/>
        </authorList>
    </citation>
    <scope>NUCLEOTIDE SEQUENCE</scope>
    <source>
        <tissue evidence="2">Leaf</tissue>
    </source>
</reference>
<sequence length="47" mass="6046">MKKEKEQKKMKKEKEQKKKKKTVIWKRMWTKKKEIMLGSRRKRIREN</sequence>
<feature type="compositionally biased region" description="Basic and acidic residues" evidence="1">
    <location>
        <begin position="1"/>
        <end position="16"/>
    </location>
</feature>